<reference evidence="3" key="1">
    <citation type="journal article" date="2013" name="Nat. Genet.">
        <title>The draft genomes of soft-shell turtle and green sea turtle yield insights into the development and evolution of the turtle-specific body plan.</title>
        <authorList>
            <person name="Wang Z."/>
            <person name="Pascual-Anaya J."/>
            <person name="Zadissa A."/>
            <person name="Li W."/>
            <person name="Niimura Y."/>
            <person name="Huang Z."/>
            <person name="Li C."/>
            <person name="White S."/>
            <person name="Xiong Z."/>
            <person name="Fang D."/>
            <person name="Wang B."/>
            <person name="Ming Y."/>
            <person name="Chen Y."/>
            <person name="Zheng Y."/>
            <person name="Kuraku S."/>
            <person name="Pignatelli M."/>
            <person name="Herrero J."/>
            <person name="Beal K."/>
            <person name="Nozawa M."/>
            <person name="Li Q."/>
            <person name="Wang J."/>
            <person name="Zhang H."/>
            <person name="Yu L."/>
            <person name="Shigenobu S."/>
            <person name="Wang J."/>
            <person name="Liu J."/>
            <person name="Flicek P."/>
            <person name="Searle S."/>
            <person name="Wang J."/>
            <person name="Kuratani S."/>
            <person name="Yin Y."/>
            <person name="Aken B."/>
            <person name="Zhang G."/>
            <person name="Irie N."/>
        </authorList>
    </citation>
    <scope>NUCLEOTIDE SEQUENCE [LARGE SCALE GENOMIC DNA]</scope>
</reference>
<name>M7B1C6_CHEMY</name>
<feature type="region of interest" description="Disordered" evidence="1">
    <location>
        <begin position="199"/>
        <end position="228"/>
    </location>
</feature>
<evidence type="ECO:0000313" key="2">
    <source>
        <dbReference type="EMBL" id="EMP25873.1"/>
    </source>
</evidence>
<dbReference type="Proteomes" id="UP000031443">
    <property type="component" value="Unassembled WGS sequence"/>
</dbReference>
<dbReference type="AlphaFoldDB" id="M7B1C6"/>
<dbReference type="EMBL" id="KB585993">
    <property type="protein sequence ID" value="EMP25873.1"/>
    <property type="molecule type" value="Genomic_DNA"/>
</dbReference>
<accession>M7B1C6</accession>
<evidence type="ECO:0000256" key="1">
    <source>
        <dbReference type="SAM" id="MobiDB-lite"/>
    </source>
</evidence>
<sequence length="252" mass="26065">MSLGTYSLGQRAYLLPELSTFETPTIGSSMGFCVRDLGVRVRFLSLWKEQKSQIEVQERTPGVASSVAEPTSVALLDPLGLSPRTRRNPGSPLCDVFCGIRHFRSPIRCAPAFGTYCPDASDSGTVLGSDLGIALDSVFTPVSHSGTIVDINPDVGTGPSTSLGSCECTDAAPSHHTDDGTNVYLAVHCPGTVAVTATTNATRESGDPSGVDGRELPLPVNASSSLSPDEALVGTAIAPCVRGQQSTSAVAA</sequence>
<keyword evidence="3" id="KW-1185">Reference proteome</keyword>
<evidence type="ECO:0000313" key="3">
    <source>
        <dbReference type="Proteomes" id="UP000031443"/>
    </source>
</evidence>
<organism evidence="2 3">
    <name type="scientific">Chelonia mydas</name>
    <name type="common">Green sea-turtle</name>
    <name type="synonym">Chelonia agassizi</name>
    <dbReference type="NCBI Taxonomy" id="8469"/>
    <lineage>
        <taxon>Eukaryota</taxon>
        <taxon>Metazoa</taxon>
        <taxon>Chordata</taxon>
        <taxon>Craniata</taxon>
        <taxon>Vertebrata</taxon>
        <taxon>Euteleostomi</taxon>
        <taxon>Archelosauria</taxon>
        <taxon>Testudinata</taxon>
        <taxon>Testudines</taxon>
        <taxon>Cryptodira</taxon>
        <taxon>Durocryptodira</taxon>
        <taxon>Americhelydia</taxon>
        <taxon>Chelonioidea</taxon>
        <taxon>Cheloniidae</taxon>
        <taxon>Chelonia</taxon>
    </lineage>
</organism>
<protein>
    <submittedName>
        <fullName evidence="2">Uncharacterized protein</fullName>
    </submittedName>
</protein>
<gene>
    <name evidence="2" type="ORF">UY3_17046</name>
</gene>
<proteinExistence type="predicted"/>